<evidence type="ECO:0008006" key="3">
    <source>
        <dbReference type="Google" id="ProtNLM"/>
    </source>
</evidence>
<sequence>EIESFVEREFRKSVKQLSMTPLSDDAFNKNSFFLNKFQVADITHGVDDPEFTEEISEILFAYNAGKWFLSVCALGTALEHLLILTLRNYQDIQGLGKDAGAAVLLGKMRNNTHIHLDVTQERFIRQLFETRNTVSHYNDGWTGKGQVDLLLNGIRSVYKTHYLPSKEFAIQREQSTTKQ</sequence>
<comment type="caution">
    <text evidence="1">The sequence shown here is derived from an EMBL/GenBank/DDBJ whole genome shotgun (WGS) entry which is preliminary data.</text>
</comment>
<dbReference type="EMBL" id="AXCV01000022">
    <property type="protein sequence ID" value="KGO32424.1"/>
    <property type="molecule type" value="Genomic_DNA"/>
</dbReference>
<dbReference type="Proteomes" id="UP000030023">
    <property type="component" value="Unassembled WGS sequence"/>
</dbReference>
<evidence type="ECO:0000313" key="2">
    <source>
        <dbReference type="Proteomes" id="UP000030023"/>
    </source>
</evidence>
<keyword evidence="2" id="KW-1185">Reference proteome</keyword>
<proteinExistence type="predicted"/>
<accession>A0ABR4XSG1</accession>
<protein>
    <recommendedName>
        <fullName evidence="3">DUF4145 domain-containing protein</fullName>
    </recommendedName>
</protein>
<reference evidence="1 2" key="1">
    <citation type="journal article" date="2014" name="Antonie Van Leeuwenhoek">
        <title>Oenococcus alcoholitolerans sp. nov., a lactic acid bacteria isolated from cachaca and ethanol fermentation processes.</title>
        <authorList>
            <person name="Badotti F."/>
            <person name="Moreira A.P."/>
            <person name="Tonon L.A."/>
            <person name="de Lucena B.T."/>
            <person name="Gomes Fde C."/>
            <person name="Kruger R."/>
            <person name="Thompson C.C."/>
            <person name="de Morais M.A.Jr."/>
            <person name="Rosa C.A."/>
            <person name="Thompson F.L."/>
        </authorList>
    </citation>
    <scope>NUCLEOTIDE SEQUENCE [LARGE SCALE GENOMIC DNA]</scope>
    <source>
        <strain evidence="1 2">UFRJ-M7.2.18</strain>
    </source>
</reference>
<feature type="non-terminal residue" evidence="1">
    <location>
        <position position="1"/>
    </location>
</feature>
<organism evidence="1 2">
    <name type="scientific">Oenococcus alcoholitolerans</name>
    <dbReference type="NCBI Taxonomy" id="931074"/>
    <lineage>
        <taxon>Bacteria</taxon>
        <taxon>Bacillati</taxon>
        <taxon>Bacillota</taxon>
        <taxon>Bacilli</taxon>
        <taxon>Lactobacillales</taxon>
        <taxon>Lactobacillaceae</taxon>
        <taxon>Oenococcus</taxon>
    </lineage>
</organism>
<evidence type="ECO:0000313" key="1">
    <source>
        <dbReference type="EMBL" id="KGO32424.1"/>
    </source>
</evidence>
<name>A0ABR4XSG1_9LACO</name>
<gene>
    <name evidence="1" type="ORF">Q757_01120</name>
</gene>